<gene>
    <name evidence="1" type="ORF">CHC_T00004900001</name>
</gene>
<dbReference type="AlphaFoldDB" id="R7QDN7"/>
<evidence type="ECO:0008006" key="3">
    <source>
        <dbReference type="Google" id="ProtNLM"/>
    </source>
</evidence>
<proteinExistence type="predicted"/>
<keyword evidence="2" id="KW-1185">Reference proteome</keyword>
<organism evidence="1 2">
    <name type="scientific">Chondrus crispus</name>
    <name type="common">Carrageen Irish moss</name>
    <name type="synonym">Polymorpha crispa</name>
    <dbReference type="NCBI Taxonomy" id="2769"/>
    <lineage>
        <taxon>Eukaryota</taxon>
        <taxon>Rhodophyta</taxon>
        <taxon>Florideophyceae</taxon>
        <taxon>Rhodymeniophycidae</taxon>
        <taxon>Gigartinales</taxon>
        <taxon>Gigartinaceae</taxon>
        <taxon>Chondrus</taxon>
    </lineage>
</organism>
<dbReference type="Proteomes" id="UP000012073">
    <property type="component" value="Unassembled WGS sequence"/>
</dbReference>
<accession>R7QDN7</accession>
<dbReference type="RefSeq" id="XP_005716446.1">
    <property type="nucleotide sequence ID" value="XM_005716389.1"/>
</dbReference>
<protein>
    <recommendedName>
        <fullName evidence="3">F-box domain-containing protein</fullName>
    </recommendedName>
</protein>
<evidence type="ECO:0000313" key="1">
    <source>
        <dbReference type="EMBL" id="CDF36627.1"/>
    </source>
</evidence>
<evidence type="ECO:0000313" key="2">
    <source>
        <dbReference type="Proteomes" id="UP000012073"/>
    </source>
</evidence>
<dbReference type="EMBL" id="HG001794">
    <property type="protein sequence ID" value="CDF36627.1"/>
    <property type="molecule type" value="Genomic_DNA"/>
</dbReference>
<reference evidence="2" key="1">
    <citation type="journal article" date="2013" name="Proc. Natl. Acad. Sci. U.S.A.">
        <title>Genome structure and metabolic features in the red seaweed Chondrus crispus shed light on evolution of the Archaeplastida.</title>
        <authorList>
            <person name="Collen J."/>
            <person name="Porcel B."/>
            <person name="Carre W."/>
            <person name="Ball S.G."/>
            <person name="Chaparro C."/>
            <person name="Tonon T."/>
            <person name="Barbeyron T."/>
            <person name="Michel G."/>
            <person name="Noel B."/>
            <person name="Valentin K."/>
            <person name="Elias M."/>
            <person name="Artiguenave F."/>
            <person name="Arun A."/>
            <person name="Aury J.M."/>
            <person name="Barbosa-Neto J.F."/>
            <person name="Bothwell J.H."/>
            <person name="Bouget F.Y."/>
            <person name="Brillet L."/>
            <person name="Cabello-Hurtado F."/>
            <person name="Capella-Gutierrez S."/>
            <person name="Charrier B."/>
            <person name="Cladiere L."/>
            <person name="Cock J.M."/>
            <person name="Coelho S.M."/>
            <person name="Colleoni C."/>
            <person name="Czjzek M."/>
            <person name="Da Silva C."/>
            <person name="Delage L."/>
            <person name="Denoeud F."/>
            <person name="Deschamps P."/>
            <person name="Dittami S.M."/>
            <person name="Gabaldon T."/>
            <person name="Gachon C.M."/>
            <person name="Groisillier A."/>
            <person name="Herve C."/>
            <person name="Jabbari K."/>
            <person name="Katinka M."/>
            <person name="Kloareg B."/>
            <person name="Kowalczyk N."/>
            <person name="Labadie K."/>
            <person name="Leblanc C."/>
            <person name="Lopez P.J."/>
            <person name="McLachlan D.H."/>
            <person name="Meslet-Cladiere L."/>
            <person name="Moustafa A."/>
            <person name="Nehr Z."/>
            <person name="Nyvall Collen P."/>
            <person name="Panaud O."/>
            <person name="Partensky F."/>
            <person name="Poulain J."/>
            <person name="Rensing S.A."/>
            <person name="Rousvoal S."/>
            <person name="Samson G."/>
            <person name="Symeonidi A."/>
            <person name="Weissenbach J."/>
            <person name="Zambounis A."/>
            <person name="Wincker P."/>
            <person name="Boyen C."/>
        </authorList>
    </citation>
    <scope>NUCLEOTIDE SEQUENCE [LARGE SCALE GENOMIC DNA]</scope>
    <source>
        <strain evidence="2">cv. Stackhouse</strain>
    </source>
</reference>
<dbReference type="GeneID" id="17324163"/>
<dbReference type="KEGG" id="ccp:CHC_T00004900001"/>
<sequence>MGNYSRKLEGTNGYSKKKKQKAFCREMPTRLPFQWFGDGAGVGVKSRPRREGAVGVGHQAPLTLLSLPDDLLLLLFRHLLSTPCPTLPLSARALESSASAFALAGACSRLRMLFRLCVPSLAIDWHTPVYPHVLASTFAPALRALQVHGHPRADVLLRELAAHPGPLKLKRLGSDAVSNAGMGSLLRGCGKTLTHFTWESPRCRMRGSTRTGVGVAVGVANLSAKVLARTLAANCPNLLRVEVNGLRPRERVERGRCDLAFMELEEDVKKVDVFIDYEHLSFEGNLRHAVLDERYKFN</sequence>
<name>R7QDN7_CHOCR</name>
<dbReference type="Gramene" id="CDF36627">
    <property type="protein sequence ID" value="CDF36627"/>
    <property type="gene ID" value="CHC_T00004900001"/>
</dbReference>